<dbReference type="Proteomes" id="UP000242188">
    <property type="component" value="Unassembled WGS sequence"/>
</dbReference>
<evidence type="ECO:0008006" key="5">
    <source>
        <dbReference type="Google" id="ProtNLM"/>
    </source>
</evidence>
<feature type="region of interest" description="Disordered" evidence="1">
    <location>
        <begin position="482"/>
        <end position="599"/>
    </location>
</feature>
<keyword evidence="4" id="KW-1185">Reference proteome</keyword>
<comment type="caution">
    <text evidence="3">The sequence shown here is derived from an EMBL/GenBank/DDBJ whole genome shotgun (WGS) entry which is preliminary data.</text>
</comment>
<evidence type="ECO:0000256" key="1">
    <source>
        <dbReference type="SAM" id="MobiDB-lite"/>
    </source>
</evidence>
<dbReference type="AlphaFoldDB" id="A0A210R5R0"/>
<feature type="compositionally biased region" description="Basic and acidic residues" evidence="1">
    <location>
        <begin position="483"/>
        <end position="576"/>
    </location>
</feature>
<feature type="compositionally biased region" description="Polar residues" evidence="1">
    <location>
        <begin position="589"/>
        <end position="599"/>
    </location>
</feature>
<evidence type="ECO:0000313" key="4">
    <source>
        <dbReference type="Proteomes" id="UP000242188"/>
    </source>
</evidence>
<gene>
    <name evidence="3" type="ORF">KP79_PYT12008</name>
</gene>
<dbReference type="OrthoDB" id="6160301at2759"/>
<feature type="compositionally biased region" description="Basic and acidic residues" evidence="1">
    <location>
        <begin position="302"/>
        <end position="351"/>
    </location>
</feature>
<feature type="compositionally biased region" description="Polar residues" evidence="1">
    <location>
        <begin position="275"/>
        <end position="289"/>
    </location>
</feature>
<feature type="compositionally biased region" description="Basic and acidic residues" evidence="1">
    <location>
        <begin position="399"/>
        <end position="446"/>
    </location>
</feature>
<reference evidence="3 4" key="1">
    <citation type="journal article" date="2017" name="Nat. Ecol. Evol.">
        <title>Scallop genome provides insights into evolution of bilaterian karyotype and development.</title>
        <authorList>
            <person name="Wang S."/>
            <person name="Zhang J."/>
            <person name="Jiao W."/>
            <person name="Li J."/>
            <person name="Xun X."/>
            <person name="Sun Y."/>
            <person name="Guo X."/>
            <person name="Huan P."/>
            <person name="Dong B."/>
            <person name="Zhang L."/>
            <person name="Hu X."/>
            <person name="Sun X."/>
            <person name="Wang J."/>
            <person name="Zhao C."/>
            <person name="Wang Y."/>
            <person name="Wang D."/>
            <person name="Huang X."/>
            <person name="Wang R."/>
            <person name="Lv J."/>
            <person name="Li Y."/>
            <person name="Zhang Z."/>
            <person name="Liu B."/>
            <person name="Lu W."/>
            <person name="Hui Y."/>
            <person name="Liang J."/>
            <person name="Zhou Z."/>
            <person name="Hou R."/>
            <person name="Li X."/>
            <person name="Liu Y."/>
            <person name="Li H."/>
            <person name="Ning X."/>
            <person name="Lin Y."/>
            <person name="Zhao L."/>
            <person name="Xing Q."/>
            <person name="Dou J."/>
            <person name="Li Y."/>
            <person name="Mao J."/>
            <person name="Guo H."/>
            <person name="Dou H."/>
            <person name="Li T."/>
            <person name="Mu C."/>
            <person name="Jiang W."/>
            <person name="Fu Q."/>
            <person name="Fu X."/>
            <person name="Miao Y."/>
            <person name="Liu J."/>
            <person name="Yu Q."/>
            <person name="Li R."/>
            <person name="Liao H."/>
            <person name="Li X."/>
            <person name="Kong Y."/>
            <person name="Jiang Z."/>
            <person name="Chourrout D."/>
            <person name="Li R."/>
            <person name="Bao Z."/>
        </authorList>
    </citation>
    <scope>NUCLEOTIDE SEQUENCE [LARGE SCALE GENOMIC DNA]</scope>
    <source>
        <strain evidence="3 4">PY_sf001</strain>
    </source>
</reference>
<organism evidence="3 4">
    <name type="scientific">Mizuhopecten yessoensis</name>
    <name type="common">Japanese scallop</name>
    <name type="synonym">Patinopecten yessoensis</name>
    <dbReference type="NCBI Taxonomy" id="6573"/>
    <lineage>
        <taxon>Eukaryota</taxon>
        <taxon>Metazoa</taxon>
        <taxon>Spiralia</taxon>
        <taxon>Lophotrochozoa</taxon>
        <taxon>Mollusca</taxon>
        <taxon>Bivalvia</taxon>
        <taxon>Autobranchia</taxon>
        <taxon>Pteriomorphia</taxon>
        <taxon>Pectinida</taxon>
        <taxon>Pectinoidea</taxon>
        <taxon>Pectinidae</taxon>
        <taxon>Mizuhopecten</taxon>
    </lineage>
</organism>
<keyword evidence="2" id="KW-0472">Membrane</keyword>
<sequence length="599" mass="68422">MRNGLKGAIAHGYRYVLIAICLIVIQQPTVSSEEIVNYEKNDCDRLYIVNDIDVYRLESYPRQGINTGRDKCFNKFSAPNKKLKIHVYEVSIGSCGIFVNIYDGDEKMFNDPRWSLGCRSPGKTVYESFSSEVIVRLDKPVADSSSLYQFRIYITNENGPEVDLSKPTMSDGGGASSGVIAGIGIGVGLVVVVIIVVVAIVCWRMMGKKEKYGNKSPAVFTTSETRGGDSVHFENTLGGSRSRAARASSDRSSTTNGYRSTSGSQRGRSSHNHDNNGYVSSNESSVTNKKVSRNPIPIKSLDGAKFEKATETTTHRFTKRDGSVRKKVNLDNDIETKQHIKKERPKDETDSARVGLIQKSKPNDNTHSLIRSSSEKRNTGLRSTIGSRADTSSDTLSSHSDRRSRRDDRQSGRSHDDRNEKRSKDSATRRSSYRESQSHDRRDRIGSTRSRNNSTSRSNRPAYKDEYDTGWYRSRQSLRYTSRHQEKNYSDYDSDHRSQRREKYDRNPGYDSDARRRHHDYDSDRGGRDRGYDSETRRRHRDYDSDRGGRDRSQRRHDQDQRDKYYSDEDLVESRRQRGGSLSRKSRPRSQSYSRDSRR</sequence>
<feature type="compositionally biased region" description="Low complexity" evidence="1">
    <location>
        <begin position="447"/>
        <end position="460"/>
    </location>
</feature>
<keyword evidence="2" id="KW-0812">Transmembrane</keyword>
<feature type="transmembrane region" description="Helical" evidence="2">
    <location>
        <begin position="179"/>
        <end position="203"/>
    </location>
</feature>
<evidence type="ECO:0000256" key="2">
    <source>
        <dbReference type="SAM" id="Phobius"/>
    </source>
</evidence>
<dbReference type="EMBL" id="NEDP02000241">
    <property type="protein sequence ID" value="OWF56228.1"/>
    <property type="molecule type" value="Genomic_DNA"/>
</dbReference>
<feature type="transmembrane region" description="Helical" evidence="2">
    <location>
        <begin position="12"/>
        <end position="30"/>
    </location>
</feature>
<proteinExistence type="predicted"/>
<feature type="compositionally biased region" description="Low complexity" evidence="1">
    <location>
        <begin position="240"/>
        <end position="267"/>
    </location>
</feature>
<keyword evidence="2" id="KW-1133">Transmembrane helix</keyword>
<protein>
    <recommendedName>
        <fullName evidence="5">CUB domain-containing protein</fullName>
    </recommendedName>
</protein>
<evidence type="ECO:0000313" key="3">
    <source>
        <dbReference type="EMBL" id="OWF56228.1"/>
    </source>
</evidence>
<accession>A0A210R5R0</accession>
<feature type="compositionally biased region" description="Polar residues" evidence="1">
    <location>
        <begin position="363"/>
        <end position="372"/>
    </location>
</feature>
<name>A0A210R5R0_MIZYE</name>
<feature type="region of interest" description="Disordered" evidence="1">
    <location>
        <begin position="214"/>
        <end position="468"/>
    </location>
</feature>